<evidence type="ECO:0000256" key="1">
    <source>
        <dbReference type="ARBA" id="ARBA00008709"/>
    </source>
</evidence>
<evidence type="ECO:0000313" key="7">
    <source>
        <dbReference type="Proteomes" id="UP000001064"/>
    </source>
</evidence>
<dbReference type="PANTHER" id="PTHR31137:SF8">
    <property type="entry name" value="PROTEIN PSIB-RELATED"/>
    <property type="match status" value="1"/>
</dbReference>
<comment type="similarity">
    <text evidence="1">Belongs to the prespore-cell-inducing factor family.</text>
</comment>
<dbReference type="FunCoup" id="F0ZQ88">
    <property type="interactions" value="17"/>
</dbReference>
<dbReference type="OrthoDB" id="19087at2759"/>
<dbReference type="SMART" id="SM00758">
    <property type="entry name" value="PA14"/>
    <property type="match status" value="1"/>
</dbReference>
<dbReference type="EMBL" id="GL871121">
    <property type="protein sequence ID" value="EGC33902.1"/>
    <property type="molecule type" value="Genomic_DNA"/>
</dbReference>
<protein>
    <recommendedName>
        <fullName evidence="5">PA14 domain-containing protein</fullName>
    </recommendedName>
</protein>
<keyword evidence="2" id="KW-0732">Signal</keyword>
<keyword evidence="4" id="KW-0472">Membrane</keyword>
<dbReference type="InterPro" id="IPR011874">
    <property type="entry name" value="Fibro_Slime"/>
</dbReference>
<evidence type="ECO:0000259" key="5">
    <source>
        <dbReference type="PROSITE" id="PS51820"/>
    </source>
</evidence>
<dbReference type="KEGG" id="dpp:DICPUDRAFT_35995"/>
<feature type="domain" description="PA14" evidence="5">
    <location>
        <begin position="105"/>
        <end position="247"/>
    </location>
</feature>
<dbReference type="Pfam" id="PF07691">
    <property type="entry name" value="PA14"/>
    <property type="match status" value="1"/>
</dbReference>
<dbReference type="GeneID" id="10502775"/>
<sequence>MININIIFIIFYLAIILSGTIYDHHPRYNPNFQTPISHGLVKNLVKPVLNPVTRVPELNSLDPSSTANFYGDMVNPGLFQYFFSPNNNVSSPGYNIPIPISLPLTLNKDNGTYTFDNQNFFPIDNQGIDVDPSKRLYKDAKGVYHNYHFCLKINSNFLFNGSEMFSFVGDDDFFVFIDNKLVIDLGGVHSAESASVNLNTLGLTKGKVYPIDFFYCERHTSKSTIRFNTNILMTCKFIDYCGVCNGDGTSCCNPQTTCNDNNPCTIDQCPLPYTKINGSISDYCYHHPKELYNPSNKCFTHQCNITTGNIDAFPIPCLDLSKDCLKSKACNTSTGCQYESACTDVCHIENQCINGKCEVKSSDYCAIQLDGDKVDICSVYSCDSSQGGCIKQEKCQQGSNKCIVTSCDSENGNCIVENVPNPNANDSCIISICNPDTGLYSSSPLQCPDRSNEYEKCKRNTTNPCIETSCKASTGECFEIEIPGDMCDCGCDIKNKCMRSHCTKEGKCSPVFIAEIDDGNTCTDDYCDPCTGLITHTTASKCLNCNSC</sequence>
<evidence type="ECO:0000256" key="3">
    <source>
        <dbReference type="ARBA" id="ARBA00023180"/>
    </source>
</evidence>
<feature type="transmembrane region" description="Helical" evidence="4">
    <location>
        <begin position="6"/>
        <end position="22"/>
    </location>
</feature>
<dbReference type="PANTHER" id="PTHR31137">
    <property type="entry name" value="PROTEIN PSIB-RELATED-RELATED"/>
    <property type="match status" value="1"/>
</dbReference>
<dbReference type="SUPFAM" id="SSF56988">
    <property type="entry name" value="Anthrax protective antigen"/>
    <property type="match status" value="1"/>
</dbReference>
<dbReference type="NCBIfam" id="TIGR02148">
    <property type="entry name" value="Fibro_Slime"/>
    <property type="match status" value="1"/>
</dbReference>
<dbReference type="Proteomes" id="UP000001064">
    <property type="component" value="Unassembled WGS sequence"/>
</dbReference>
<keyword evidence="7" id="KW-1185">Reference proteome</keyword>
<evidence type="ECO:0000256" key="4">
    <source>
        <dbReference type="SAM" id="Phobius"/>
    </source>
</evidence>
<dbReference type="InParanoid" id="F0ZQ88"/>
<dbReference type="RefSeq" id="XP_003289585.1">
    <property type="nucleotide sequence ID" value="XM_003289537.1"/>
</dbReference>
<proteinExistence type="inferred from homology"/>
<gene>
    <name evidence="6" type="ORF">DICPUDRAFT_35995</name>
</gene>
<dbReference type="InterPro" id="IPR051154">
    <property type="entry name" value="Prespore-cell_inducing_factor"/>
</dbReference>
<dbReference type="GO" id="GO:0005576">
    <property type="term" value="C:extracellular region"/>
    <property type="evidence" value="ECO:0000318"/>
    <property type="project" value="GO_Central"/>
</dbReference>
<dbReference type="VEuPathDB" id="AmoebaDB:DICPUDRAFT_35995"/>
<evidence type="ECO:0000256" key="2">
    <source>
        <dbReference type="ARBA" id="ARBA00022729"/>
    </source>
</evidence>
<evidence type="ECO:0000313" key="6">
    <source>
        <dbReference type="EMBL" id="EGC33902.1"/>
    </source>
</evidence>
<reference evidence="7" key="1">
    <citation type="journal article" date="2011" name="Genome Biol.">
        <title>Comparative genomics of the social amoebae Dictyostelium discoideum and Dictyostelium purpureum.</title>
        <authorList>
            <consortium name="US DOE Joint Genome Institute (JGI-PGF)"/>
            <person name="Sucgang R."/>
            <person name="Kuo A."/>
            <person name="Tian X."/>
            <person name="Salerno W."/>
            <person name="Parikh A."/>
            <person name="Feasley C.L."/>
            <person name="Dalin E."/>
            <person name="Tu H."/>
            <person name="Huang E."/>
            <person name="Barry K."/>
            <person name="Lindquist E."/>
            <person name="Shapiro H."/>
            <person name="Bruce D."/>
            <person name="Schmutz J."/>
            <person name="Salamov A."/>
            <person name="Fey P."/>
            <person name="Gaudet P."/>
            <person name="Anjard C."/>
            <person name="Babu M.M."/>
            <person name="Basu S."/>
            <person name="Bushmanova Y."/>
            <person name="van der Wel H."/>
            <person name="Katoh-Kurasawa M."/>
            <person name="Dinh C."/>
            <person name="Coutinho P.M."/>
            <person name="Saito T."/>
            <person name="Elias M."/>
            <person name="Schaap P."/>
            <person name="Kay R.R."/>
            <person name="Henrissat B."/>
            <person name="Eichinger L."/>
            <person name="Rivero F."/>
            <person name="Putnam N.H."/>
            <person name="West C.M."/>
            <person name="Loomis W.F."/>
            <person name="Chisholm R.L."/>
            <person name="Shaulsky G."/>
            <person name="Strassmann J.E."/>
            <person name="Queller D.C."/>
            <person name="Kuspa A."/>
            <person name="Grigoriev I.V."/>
        </authorList>
    </citation>
    <scope>NUCLEOTIDE SEQUENCE [LARGE SCALE GENOMIC DNA]</scope>
    <source>
        <strain evidence="7">QSDP1</strain>
    </source>
</reference>
<organism evidence="6 7">
    <name type="scientific">Dictyostelium purpureum</name>
    <name type="common">Slime mold</name>
    <dbReference type="NCBI Taxonomy" id="5786"/>
    <lineage>
        <taxon>Eukaryota</taxon>
        <taxon>Amoebozoa</taxon>
        <taxon>Evosea</taxon>
        <taxon>Eumycetozoa</taxon>
        <taxon>Dictyostelia</taxon>
        <taxon>Dictyosteliales</taxon>
        <taxon>Dictyosteliaceae</taxon>
        <taxon>Dictyostelium</taxon>
    </lineage>
</organism>
<accession>F0ZQ88</accession>
<dbReference type="STRING" id="5786.F0ZQ88"/>
<dbReference type="InterPro" id="IPR011658">
    <property type="entry name" value="PA14_dom"/>
</dbReference>
<keyword evidence="3" id="KW-0325">Glycoprotein</keyword>
<dbReference type="eggNOG" id="ENOG502QQ2D">
    <property type="taxonomic scope" value="Eukaryota"/>
</dbReference>
<dbReference type="PROSITE" id="PS51820">
    <property type="entry name" value="PA14"/>
    <property type="match status" value="1"/>
</dbReference>
<dbReference type="InterPro" id="IPR037524">
    <property type="entry name" value="PA14/GLEYA"/>
</dbReference>
<dbReference type="AlphaFoldDB" id="F0ZQ88"/>
<keyword evidence="4" id="KW-1133">Transmembrane helix</keyword>
<keyword evidence="4" id="KW-0812">Transmembrane</keyword>
<name>F0ZQ88_DICPU</name>